<comment type="caution">
    <text evidence="1">The sequence shown here is derived from an EMBL/GenBank/DDBJ whole genome shotgun (WGS) entry which is preliminary data.</text>
</comment>
<reference evidence="1" key="1">
    <citation type="submission" date="2022-04" db="EMBL/GenBank/DDBJ databases">
        <title>Genome of the entomopathogenic fungus Entomophthora muscae.</title>
        <authorList>
            <person name="Elya C."/>
            <person name="Lovett B.R."/>
            <person name="Lee E."/>
            <person name="Macias A.M."/>
            <person name="Hajek A.E."/>
            <person name="De Bivort B.L."/>
            <person name="Kasson M.T."/>
            <person name="De Fine Licht H.H."/>
            <person name="Stajich J.E."/>
        </authorList>
    </citation>
    <scope>NUCLEOTIDE SEQUENCE</scope>
    <source>
        <strain evidence="1">Berkeley</strain>
    </source>
</reference>
<dbReference type="EMBL" id="QTSX02003704">
    <property type="protein sequence ID" value="KAJ9068673.1"/>
    <property type="molecule type" value="Genomic_DNA"/>
</dbReference>
<name>A0ACC2T259_9FUNG</name>
<sequence>MSTSVPTMPHRCDHCARSKTKCTRETPTCSACRTAGRQCQYTRQMKNKKRLIPEIEQHLSSFKVTTTQQTAFINITPSQTIPNIRDKKWLFAE</sequence>
<keyword evidence="2" id="KW-1185">Reference proteome</keyword>
<organism evidence="1 2">
    <name type="scientific">Entomophthora muscae</name>
    <dbReference type="NCBI Taxonomy" id="34485"/>
    <lineage>
        <taxon>Eukaryota</taxon>
        <taxon>Fungi</taxon>
        <taxon>Fungi incertae sedis</taxon>
        <taxon>Zoopagomycota</taxon>
        <taxon>Entomophthoromycotina</taxon>
        <taxon>Entomophthoromycetes</taxon>
        <taxon>Entomophthorales</taxon>
        <taxon>Entomophthoraceae</taxon>
        <taxon>Entomophthora</taxon>
    </lineage>
</organism>
<protein>
    <submittedName>
        <fullName evidence="1">Uncharacterized protein</fullName>
    </submittedName>
</protein>
<proteinExistence type="predicted"/>
<evidence type="ECO:0000313" key="2">
    <source>
        <dbReference type="Proteomes" id="UP001165960"/>
    </source>
</evidence>
<accession>A0ACC2T259</accession>
<dbReference type="Proteomes" id="UP001165960">
    <property type="component" value="Unassembled WGS sequence"/>
</dbReference>
<evidence type="ECO:0000313" key="1">
    <source>
        <dbReference type="EMBL" id="KAJ9068673.1"/>
    </source>
</evidence>
<gene>
    <name evidence="1" type="ORF">DSO57_1026376</name>
</gene>